<keyword evidence="6" id="KW-1185">Reference proteome</keyword>
<dbReference type="InterPro" id="IPR014710">
    <property type="entry name" value="RmlC-like_jellyroll"/>
</dbReference>
<dbReference type="SUPFAM" id="SSF51182">
    <property type="entry name" value="RmlC-like cupins"/>
    <property type="match status" value="1"/>
</dbReference>
<dbReference type="InterPro" id="IPR009057">
    <property type="entry name" value="Homeodomain-like_sf"/>
</dbReference>
<dbReference type="Gene3D" id="2.60.120.10">
    <property type="entry name" value="Jelly Rolls"/>
    <property type="match status" value="1"/>
</dbReference>
<sequence>MKPQLLKVNSQPEYSFNVRQDMLPNVNNNWHYHPEIELIHFHRGRGTQFVGDNMKRFSAGDMVLVGKNLPHYWKYDEDTTPADETNNGPYSTVIHFYDNFWSDQFLNLPENRCIKQVLEAAGRGLQIHGETAERVACIMEKLVHSHGPMRILLLIEALIEISGNEKAWLSSAGFRPVFDEADKARINLIYAYSFAHFREKIALDTIADVASVRPQSFCRYFKSKTSKTYSQFINELRIGYACKLLMENRISVKQICFESGFNNFSSFHTCFKNITGKSPLNYRLGIAG</sequence>
<evidence type="ECO:0000256" key="2">
    <source>
        <dbReference type="ARBA" id="ARBA00023125"/>
    </source>
</evidence>
<evidence type="ECO:0000313" key="6">
    <source>
        <dbReference type="Proteomes" id="UP001500582"/>
    </source>
</evidence>
<dbReference type="Proteomes" id="UP001500582">
    <property type="component" value="Unassembled WGS sequence"/>
</dbReference>
<name>A0ABP8G3H6_9SPHI</name>
<gene>
    <name evidence="5" type="ORF">GCM10023149_13590</name>
</gene>
<dbReference type="RefSeq" id="WP_345210263.1">
    <property type="nucleotide sequence ID" value="NZ_BAABFT010000003.1"/>
</dbReference>
<dbReference type="InterPro" id="IPR013096">
    <property type="entry name" value="Cupin_2"/>
</dbReference>
<dbReference type="PROSITE" id="PS01124">
    <property type="entry name" value="HTH_ARAC_FAMILY_2"/>
    <property type="match status" value="1"/>
</dbReference>
<dbReference type="PROSITE" id="PS00041">
    <property type="entry name" value="HTH_ARAC_FAMILY_1"/>
    <property type="match status" value="1"/>
</dbReference>
<dbReference type="EMBL" id="BAABFT010000003">
    <property type="protein sequence ID" value="GAA4316570.1"/>
    <property type="molecule type" value="Genomic_DNA"/>
</dbReference>
<feature type="domain" description="HTH araC/xylS-type" evidence="4">
    <location>
        <begin position="187"/>
        <end position="285"/>
    </location>
</feature>
<reference evidence="6" key="1">
    <citation type="journal article" date="2019" name="Int. J. Syst. Evol. Microbiol.">
        <title>The Global Catalogue of Microorganisms (GCM) 10K type strain sequencing project: providing services to taxonomists for standard genome sequencing and annotation.</title>
        <authorList>
            <consortium name="The Broad Institute Genomics Platform"/>
            <consortium name="The Broad Institute Genome Sequencing Center for Infectious Disease"/>
            <person name="Wu L."/>
            <person name="Ma J."/>
        </authorList>
    </citation>
    <scope>NUCLEOTIDE SEQUENCE [LARGE SCALE GENOMIC DNA]</scope>
    <source>
        <strain evidence="6">JCM 17705</strain>
    </source>
</reference>
<dbReference type="PANTHER" id="PTHR43280:SF27">
    <property type="entry name" value="TRANSCRIPTIONAL REGULATOR MTLR"/>
    <property type="match status" value="1"/>
</dbReference>
<evidence type="ECO:0000259" key="4">
    <source>
        <dbReference type="PROSITE" id="PS01124"/>
    </source>
</evidence>
<evidence type="ECO:0000313" key="5">
    <source>
        <dbReference type="EMBL" id="GAA4316570.1"/>
    </source>
</evidence>
<accession>A0ABP8G3H6</accession>
<proteinExistence type="predicted"/>
<dbReference type="SUPFAM" id="SSF46689">
    <property type="entry name" value="Homeodomain-like"/>
    <property type="match status" value="2"/>
</dbReference>
<comment type="caution">
    <text evidence="5">The sequence shown here is derived from an EMBL/GenBank/DDBJ whole genome shotgun (WGS) entry which is preliminary data.</text>
</comment>
<dbReference type="InterPro" id="IPR011051">
    <property type="entry name" value="RmlC_Cupin_sf"/>
</dbReference>
<evidence type="ECO:0000256" key="3">
    <source>
        <dbReference type="ARBA" id="ARBA00023163"/>
    </source>
</evidence>
<protein>
    <submittedName>
        <fullName evidence="5">AraC family transcriptional regulator</fullName>
    </submittedName>
</protein>
<dbReference type="Pfam" id="PF07883">
    <property type="entry name" value="Cupin_2"/>
    <property type="match status" value="1"/>
</dbReference>
<evidence type="ECO:0000256" key="1">
    <source>
        <dbReference type="ARBA" id="ARBA00023015"/>
    </source>
</evidence>
<dbReference type="InterPro" id="IPR018062">
    <property type="entry name" value="HTH_AraC-typ_CS"/>
</dbReference>
<dbReference type="Gene3D" id="1.10.10.60">
    <property type="entry name" value="Homeodomain-like"/>
    <property type="match status" value="2"/>
</dbReference>
<keyword evidence="2" id="KW-0238">DNA-binding</keyword>
<dbReference type="SMART" id="SM00342">
    <property type="entry name" value="HTH_ARAC"/>
    <property type="match status" value="1"/>
</dbReference>
<keyword evidence="1" id="KW-0805">Transcription regulation</keyword>
<dbReference type="Pfam" id="PF12833">
    <property type="entry name" value="HTH_18"/>
    <property type="match status" value="1"/>
</dbReference>
<keyword evidence="3" id="KW-0804">Transcription</keyword>
<organism evidence="5 6">
    <name type="scientific">Mucilaginibacter gynuensis</name>
    <dbReference type="NCBI Taxonomy" id="1302236"/>
    <lineage>
        <taxon>Bacteria</taxon>
        <taxon>Pseudomonadati</taxon>
        <taxon>Bacteroidota</taxon>
        <taxon>Sphingobacteriia</taxon>
        <taxon>Sphingobacteriales</taxon>
        <taxon>Sphingobacteriaceae</taxon>
        <taxon>Mucilaginibacter</taxon>
    </lineage>
</organism>
<dbReference type="InterPro" id="IPR018060">
    <property type="entry name" value="HTH_AraC"/>
</dbReference>
<dbReference type="PANTHER" id="PTHR43280">
    <property type="entry name" value="ARAC-FAMILY TRANSCRIPTIONAL REGULATOR"/>
    <property type="match status" value="1"/>
</dbReference>